<keyword evidence="1" id="KW-1133">Transmembrane helix</keyword>
<keyword evidence="1" id="KW-0472">Membrane</keyword>
<dbReference type="AlphaFoldDB" id="A0AAD5DZ47"/>
<accession>A0AAD5DZ47</accession>
<proteinExistence type="predicted"/>
<feature type="transmembrane region" description="Helical" evidence="1">
    <location>
        <begin position="280"/>
        <end position="300"/>
    </location>
</feature>
<organism evidence="2 3">
    <name type="scientific">Chlorella ohadii</name>
    <dbReference type="NCBI Taxonomy" id="2649997"/>
    <lineage>
        <taxon>Eukaryota</taxon>
        <taxon>Viridiplantae</taxon>
        <taxon>Chlorophyta</taxon>
        <taxon>core chlorophytes</taxon>
        <taxon>Trebouxiophyceae</taxon>
        <taxon>Chlorellales</taxon>
        <taxon>Chlorellaceae</taxon>
        <taxon>Chlorella clade</taxon>
        <taxon>Chlorella</taxon>
    </lineage>
</organism>
<evidence type="ECO:0000313" key="2">
    <source>
        <dbReference type="EMBL" id="KAI7846267.1"/>
    </source>
</evidence>
<reference evidence="2" key="1">
    <citation type="submission" date="2020-11" db="EMBL/GenBank/DDBJ databases">
        <title>Chlorella ohadii genome sequencing and assembly.</title>
        <authorList>
            <person name="Murik O."/>
            <person name="Treves H."/>
            <person name="Kedem I."/>
            <person name="Shotland Y."/>
            <person name="Kaplan A."/>
        </authorList>
    </citation>
    <scope>NUCLEOTIDE SEQUENCE</scope>
    <source>
        <strain evidence="2">1</strain>
    </source>
</reference>
<sequence length="329" mass="33267">MYLSIAAAPPGSLCMLGGTGWPIRRSSGRVPQAVQQVLASVASLNLSHPDPGSSAAGAAALMQPRTAAELAGVAEDAMGRVGWRAGVRFASFDASATLEGVLADPARHTGALLLIVPGSGSLQRRDEGQPFLSVEPAAGGSHLRAALGPAAAALEGMVSAAEAVLGRRLFAFHLDTAPLPPCATGTGPCAVWEATSGRVVLDSALAARMASLPSLAAVFAKAGAAAVTLAMVAQVPLWWCIACPLVLGMLAPFLFNFGLTAAAEALCAQLQLPDQTCADLWWGAFALALILSLGSAIPIVYFCRLPECGRHAAAAVLAGGAAVARAFAK</sequence>
<feature type="transmembrane region" description="Helical" evidence="1">
    <location>
        <begin position="218"/>
        <end position="239"/>
    </location>
</feature>
<evidence type="ECO:0000256" key="1">
    <source>
        <dbReference type="SAM" id="Phobius"/>
    </source>
</evidence>
<protein>
    <submittedName>
        <fullName evidence="2">Uncharacterized protein</fullName>
    </submittedName>
</protein>
<keyword evidence="3" id="KW-1185">Reference proteome</keyword>
<gene>
    <name evidence="2" type="ORF">COHA_000247</name>
</gene>
<dbReference type="Proteomes" id="UP001205105">
    <property type="component" value="Unassembled WGS sequence"/>
</dbReference>
<feature type="transmembrane region" description="Helical" evidence="1">
    <location>
        <begin position="245"/>
        <end position="268"/>
    </location>
</feature>
<dbReference type="EMBL" id="JADXDR010000006">
    <property type="protein sequence ID" value="KAI7846267.1"/>
    <property type="molecule type" value="Genomic_DNA"/>
</dbReference>
<name>A0AAD5DZ47_9CHLO</name>
<keyword evidence="1" id="KW-0812">Transmembrane</keyword>
<comment type="caution">
    <text evidence="2">The sequence shown here is derived from an EMBL/GenBank/DDBJ whole genome shotgun (WGS) entry which is preliminary data.</text>
</comment>
<evidence type="ECO:0000313" key="3">
    <source>
        <dbReference type="Proteomes" id="UP001205105"/>
    </source>
</evidence>